<keyword evidence="2" id="KW-0472">Membrane</keyword>
<keyword evidence="6 9" id="KW-0067">ATP-binding</keyword>
<dbReference type="InterPro" id="IPR027417">
    <property type="entry name" value="P-loop_NTPase"/>
</dbReference>
<accession>A0A2U1CNH1</accession>
<dbReference type="InterPro" id="IPR003439">
    <property type="entry name" value="ABC_transporter-like_ATP-bd"/>
</dbReference>
<name>A0A2U1CNH1_9BURK</name>
<evidence type="ECO:0000259" key="8">
    <source>
        <dbReference type="PROSITE" id="PS50893"/>
    </source>
</evidence>
<evidence type="ECO:0000256" key="4">
    <source>
        <dbReference type="ARBA" id="ARBA00022737"/>
    </source>
</evidence>
<dbReference type="GO" id="GO:0016887">
    <property type="term" value="F:ATP hydrolysis activity"/>
    <property type="evidence" value="ECO:0007669"/>
    <property type="project" value="InterPro"/>
</dbReference>
<dbReference type="PROSITE" id="PS00211">
    <property type="entry name" value="ABC_TRANSPORTER_1"/>
    <property type="match status" value="1"/>
</dbReference>
<evidence type="ECO:0000256" key="6">
    <source>
        <dbReference type="ARBA" id="ARBA00022840"/>
    </source>
</evidence>
<dbReference type="SMART" id="SM00382">
    <property type="entry name" value="AAA"/>
    <property type="match status" value="2"/>
</dbReference>
<evidence type="ECO:0000256" key="3">
    <source>
        <dbReference type="ARBA" id="ARBA00022597"/>
    </source>
</evidence>
<comment type="caution">
    <text evidence="9">The sequence shown here is derived from an EMBL/GenBank/DDBJ whole genome shotgun (WGS) entry which is preliminary data.</text>
</comment>
<dbReference type="Proteomes" id="UP000246145">
    <property type="component" value="Unassembled WGS sequence"/>
</dbReference>
<organism evidence="9 10">
    <name type="scientific">Pusillimonas noertemannii</name>
    <dbReference type="NCBI Taxonomy" id="305977"/>
    <lineage>
        <taxon>Bacteria</taxon>
        <taxon>Pseudomonadati</taxon>
        <taxon>Pseudomonadota</taxon>
        <taxon>Betaproteobacteria</taxon>
        <taxon>Burkholderiales</taxon>
        <taxon>Alcaligenaceae</taxon>
        <taxon>Pusillimonas</taxon>
    </lineage>
</organism>
<dbReference type="AlphaFoldDB" id="A0A2U1CNH1"/>
<proteinExistence type="predicted"/>
<dbReference type="CDD" id="cd03215">
    <property type="entry name" value="ABC_Carb_Monos_II"/>
    <property type="match status" value="1"/>
</dbReference>
<gene>
    <name evidence="9" type="ORF">C7440_2060</name>
</gene>
<dbReference type="Pfam" id="PF00005">
    <property type="entry name" value="ABC_tran"/>
    <property type="match status" value="2"/>
</dbReference>
<dbReference type="InterPro" id="IPR003593">
    <property type="entry name" value="AAA+_ATPase"/>
</dbReference>
<evidence type="ECO:0000256" key="5">
    <source>
        <dbReference type="ARBA" id="ARBA00022741"/>
    </source>
</evidence>
<evidence type="ECO:0000256" key="1">
    <source>
        <dbReference type="ARBA" id="ARBA00022448"/>
    </source>
</evidence>
<dbReference type="InterPro" id="IPR050107">
    <property type="entry name" value="ABC_carbohydrate_import_ATPase"/>
</dbReference>
<keyword evidence="3" id="KW-0762">Sugar transport</keyword>
<sequence>METPLKARTPETSTSVLRTCGLTKHYGAAVALAGVDFNVQAGEIHALLGENGAGKSTLIKTLAGLVKPDSGEIFIADQSWSNGMMPQDAAASGLRFVHQDLALVDSLSVADNIALETGYARGRWGFIDHKVTITQVRGRLAVLGSFLDPEKQVGDLSQAEKVIVAMARALREGTRVLVLDEVTASLPAPEAQRLHQVIRKTRDTGVSVVFVSHRIDEVLSLCDRATVLADGKHVACASLSDVNRSQIIRWIVGREPAQATRPTAPKNTASPRVSVKGLWGPGVGSPLDFSVMPGEIVAITGLVGSGYEAVARWLAGLDQPSGGSLGLSGADLPFGRPHVLRTAGFQAISGHRSESAFQTLSVRENMFPTRMAGRAGSLDAERKRAAQQAQHYGVRPPRSSELPLSALSGGNQQKVLFARALDAGPKALLMIDPTAGVDIGAREELYALLRRETGRGLAVVLASSDFEEIECLADRALVLAQGRLASVLEHGDIDQARLVYEALGAAHAHEHKETQQ</sequence>
<keyword evidence="4" id="KW-0677">Repeat</keyword>
<dbReference type="PANTHER" id="PTHR43790:SF9">
    <property type="entry name" value="GALACTOFURANOSE TRANSPORTER ATP-BINDING PROTEIN YTFR"/>
    <property type="match status" value="1"/>
</dbReference>
<dbReference type="PANTHER" id="PTHR43790">
    <property type="entry name" value="CARBOHYDRATE TRANSPORT ATP-BINDING PROTEIN MG119-RELATED"/>
    <property type="match status" value="1"/>
</dbReference>
<feature type="region of interest" description="Disordered" evidence="7">
    <location>
        <begin position="377"/>
        <end position="400"/>
    </location>
</feature>
<keyword evidence="5" id="KW-0547">Nucleotide-binding</keyword>
<dbReference type="Gene3D" id="3.40.50.300">
    <property type="entry name" value="P-loop containing nucleotide triphosphate hydrolases"/>
    <property type="match status" value="2"/>
</dbReference>
<feature type="domain" description="ABC transporter" evidence="8">
    <location>
        <begin position="17"/>
        <end position="255"/>
    </location>
</feature>
<dbReference type="GO" id="GO:0005524">
    <property type="term" value="F:ATP binding"/>
    <property type="evidence" value="ECO:0007669"/>
    <property type="project" value="UniProtKB-KW"/>
</dbReference>
<evidence type="ECO:0000313" key="9">
    <source>
        <dbReference type="EMBL" id="PVY62566.1"/>
    </source>
</evidence>
<dbReference type="PROSITE" id="PS50893">
    <property type="entry name" value="ABC_TRANSPORTER_2"/>
    <property type="match status" value="2"/>
</dbReference>
<evidence type="ECO:0000256" key="7">
    <source>
        <dbReference type="SAM" id="MobiDB-lite"/>
    </source>
</evidence>
<dbReference type="EMBL" id="QEKO01000002">
    <property type="protein sequence ID" value="PVY62566.1"/>
    <property type="molecule type" value="Genomic_DNA"/>
</dbReference>
<dbReference type="SUPFAM" id="SSF52540">
    <property type="entry name" value="P-loop containing nucleoside triphosphate hydrolases"/>
    <property type="match status" value="2"/>
</dbReference>
<evidence type="ECO:0000313" key="10">
    <source>
        <dbReference type="Proteomes" id="UP000246145"/>
    </source>
</evidence>
<evidence type="ECO:0000256" key="2">
    <source>
        <dbReference type="ARBA" id="ARBA00022475"/>
    </source>
</evidence>
<dbReference type="InterPro" id="IPR017871">
    <property type="entry name" value="ABC_transporter-like_CS"/>
</dbReference>
<dbReference type="CDD" id="cd03216">
    <property type="entry name" value="ABC_Carb_Monos_I"/>
    <property type="match status" value="1"/>
</dbReference>
<protein>
    <submittedName>
        <fullName evidence="9">Monosaccharide ABC transporter ATP-binding protein (CUT2 family)</fullName>
    </submittedName>
</protein>
<keyword evidence="1" id="KW-0813">Transport</keyword>
<keyword evidence="10" id="KW-1185">Reference proteome</keyword>
<reference evidence="9 10" key="1">
    <citation type="submission" date="2018-04" db="EMBL/GenBank/DDBJ databases">
        <title>Genomic Encyclopedia of Type Strains, Phase IV (KMG-IV): sequencing the most valuable type-strain genomes for metagenomic binning, comparative biology and taxonomic classification.</title>
        <authorList>
            <person name="Goeker M."/>
        </authorList>
    </citation>
    <scope>NUCLEOTIDE SEQUENCE [LARGE SCALE GENOMIC DNA]</scope>
    <source>
        <strain evidence="9 10">DSM 10065</strain>
    </source>
</reference>
<dbReference type="STRING" id="1231391.GCA_000308195_02104"/>
<dbReference type="RefSeq" id="WP_165832529.1">
    <property type="nucleotide sequence ID" value="NZ_JACCEX010000002.1"/>
</dbReference>
<keyword evidence="2" id="KW-1003">Cell membrane</keyword>
<feature type="domain" description="ABC transporter" evidence="8">
    <location>
        <begin position="268"/>
        <end position="506"/>
    </location>
</feature>